<feature type="compositionally biased region" description="Low complexity" evidence="10">
    <location>
        <begin position="213"/>
        <end position="227"/>
    </location>
</feature>
<protein>
    <recommendedName>
        <fullName evidence="13">TATA box-binding protein-associated factor RNA polymerase I subunit B</fullName>
    </recommendedName>
</protein>
<comment type="caution">
    <text evidence="11">The sequence shown here is derived from an EMBL/GenBank/DDBJ whole genome shotgun (WGS) entry which is preliminary data.</text>
</comment>
<keyword evidence="8" id="KW-0804">Transcription</keyword>
<keyword evidence="7" id="KW-0238">DNA-binding</keyword>
<name>A0A1V9X5P1_9ACAR</name>
<dbReference type="InterPro" id="IPR033599">
    <property type="entry name" value="TAF1B/Rrn7"/>
</dbReference>
<proteinExistence type="inferred from homology"/>
<evidence type="ECO:0000256" key="3">
    <source>
        <dbReference type="ARBA" id="ARBA00022723"/>
    </source>
</evidence>
<accession>A0A1V9X5P1</accession>
<evidence type="ECO:0000256" key="6">
    <source>
        <dbReference type="ARBA" id="ARBA00023015"/>
    </source>
</evidence>
<evidence type="ECO:0000313" key="11">
    <source>
        <dbReference type="EMBL" id="OQR68824.1"/>
    </source>
</evidence>
<keyword evidence="5" id="KW-0862">Zinc</keyword>
<evidence type="ECO:0000256" key="2">
    <source>
        <dbReference type="ARBA" id="ARBA00006899"/>
    </source>
</evidence>
<evidence type="ECO:0000256" key="5">
    <source>
        <dbReference type="ARBA" id="ARBA00022833"/>
    </source>
</evidence>
<evidence type="ECO:0000256" key="9">
    <source>
        <dbReference type="ARBA" id="ARBA00023242"/>
    </source>
</evidence>
<dbReference type="Proteomes" id="UP000192247">
    <property type="component" value="Unassembled WGS sequence"/>
</dbReference>
<sequence>MVQCETCGTEDHFKVVTGFYYCTVCNSQSQHAVEEELELAFETNLDASRVFTAGHVVGSRTTRIKANRRFRSYRRLNIYNDLLRKLVDELIKLGAPPRLKVTVMELWLKYIHILEMDAEPYGKLPPFCLKEEFEMAAKRIKEESFSLKRAVFNHVSMRYRSIYKQRNKNLWYKKHSALYGYHPTKVPRVEATGFSEIMSDFSAAETTNGGGSNNMSASSIDGSSDGGLSSDVDDLDITMEAKLGETLDLGFEALDASGFSFSESIKEMGGAFEQNHPKSLL</sequence>
<evidence type="ECO:0008006" key="13">
    <source>
        <dbReference type="Google" id="ProtNLM"/>
    </source>
</evidence>
<reference evidence="11 12" key="1">
    <citation type="journal article" date="2017" name="Gigascience">
        <title>Draft genome of the honey bee ectoparasitic mite, Tropilaelaps mercedesae, is shaped by the parasitic life history.</title>
        <authorList>
            <person name="Dong X."/>
            <person name="Armstrong S.D."/>
            <person name="Xia D."/>
            <person name="Makepeace B.L."/>
            <person name="Darby A.C."/>
            <person name="Kadowaki T."/>
        </authorList>
    </citation>
    <scope>NUCLEOTIDE SEQUENCE [LARGE SCALE GENOMIC DNA]</scope>
    <source>
        <strain evidence="11">Wuxi-XJTLU</strain>
    </source>
</reference>
<evidence type="ECO:0000256" key="1">
    <source>
        <dbReference type="ARBA" id="ARBA00004604"/>
    </source>
</evidence>
<dbReference type="GO" id="GO:0042790">
    <property type="term" value="P:nucleolar large rRNA transcription by RNA polymerase I"/>
    <property type="evidence" value="ECO:0007669"/>
    <property type="project" value="TreeGrafter"/>
</dbReference>
<dbReference type="PANTHER" id="PTHR31576:SF2">
    <property type="entry name" value="TATA BOX-BINDING PROTEIN-ASSOCIATED FACTOR RNA POLYMERASE I SUBUNIT B"/>
    <property type="match status" value="1"/>
</dbReference>
<evidence type="ECO:0000256" key="8">
    <source>
        <dbReference type="ARBA" id="ARBA00023163"/>
    </source>
</evidence>
<evidence type="ECO:0000256" key="4">
    <source>
        <dbReference type="ARBA" id="ARBA00022771"/>
    </source>
</evidence>
<keyword evidence="6" id="KW-0805">Transcription regulation</keyword>
<dbReference type="AlphaFoldDB" id="A0A1V9X5P1"/>
<dbReference type="OrthoDB" id="6428388at2759"/>
<dbReference type="PANTHER" id="PTHR31576">
    <property type="entry name" value="TATA BOX-BINDING PROTEIN-ASSOCIATED FACTOR RNA POLYMERASE I SUBUNIT B"/>
    <property type="match status" value="1"/>
</dbReference>
<keyword evidence="3" id="KW-0479">Metal-binding</keyword>
<feature type="region of interest" description="Disordered" evidence="10">
    <location>
        <begin position="205"/>
        <end position="227"/>
    </location>
</feature>
<evidence type="ECO:0000256" key="10">
    <source>
        <dbReference type="SAM" id="MobiDB-lite"/>
    </source>
</evidence>
<keyword evidence="12" id="KW-1185">Reference proteome</keyword>
<dbReference type="GO" id="GO:0070860">
    <property type="term" value="C:RNA polymerase I core factor complex"/>
    <property type="evidence" value="ECO:0007669"/>
    <property type="project" value="InterPro"/>
</dbReference>
<dbReference type="GO" id="GO:0008270">
    <property type="term" value="F:zinc ion binding"/>
    <property type="evidence" value="ECO:0007669"/>
    <property type="project" value="UniProtKB-KW"/>
</dbReference>
<evidence type="ECO:0000313" key="12">
    <source>
        <dbReference type="Proteomes" id="UP000192247"/>
    </source>
</evidence>
<comment type="similarity">
    <text evidence="2">Belongs to the RRN7/TAF1B family.</text>
</comment>
<gene>
    <name evidence="11" type="ORF">BIW11_12652</name>
</gene>
<dbReference type="GO" id="GO:0001164">
    <property type="term" value="F:RNA polymerase I core promoter sequence-specific DNA binding"/>
    <property type="evidence" value="ECO:0007669"/>
    <property type="project" value="InterPro"/>
</dbReference>
<comment type="subcellular location">
    <subcellularLocation>
        <location evidence="1">Nucleus</location>
        <location evidence="1">Nucleolus</location>
    </subcellularLocation>
</comment>
<organism evidence="11 12">
    <name type="scientific">Tropilaelaps mercedesae</name>
    <dbReference type="NCBI Taxonomy" id="418985"/>
    <lineage>
        <taxon>Eukaryota</taxon>
        <taxon>Metazoa</taxon>
        <taxon>Ecdysozoa</taxon>
        <taxon>Arthropoda</taxon>
        <taxon>Chelicerata</taxon>
        <taxon>Arachnida</taxon>
        <taxon>Acari</taxon>
        <taxon>Parasitiformes</taxon>
        <taxon>Mesostigmata</taxon>
        <taxon>Gamasina</taxon>
        <taxon>Dermanyssoidea</taxon>
        <taxon>Laelapidae</taxon>
        <taxon>Tropilaelaps</taxon>
    </lineage>
</organism>
<evidence type="ECO:0000256" key="7">
    <source>
        <dbReference type="ARBA" id="ARBA00023125"/>
    </source>
</evidence>
<dbReference type="InParanoid" id="A0A1V9X5P1"/>
<feature type="non-terminal residue" evidence="11">
    <location>
        <position position="281"/>
    </location>
</feature>
<keyword evidence="4" id="KW-0863">Zinc-finger</keyword>
<keyword evidence="9" id="KW-0539">Nucleus</keyword>
<dbReference type="GO" id="GO:0005668">
    <property type="term" value="C:RNA polymerase transcription factor SL1 complex"/>
    <property type="evidence" value="ECO:0007669"/>
    <property type="project" value="TreeGrafter"/>
</dbReference>
<dbReference type="EMBL" id="MNPL01023288">
    <property type="protein sequence ID" value="OQR68824.1"/>
    <property type="molecule type" value="Genomic_DNA"/>
</dbReference>